<sequence>MSQHHHHHHHHHHHNHSFCPHFRCPCRPLCHHHLQHHHHHHPFFCPFHSRFLLPNFQTHFPTFPIPPPTPANLNPGSSAPGLVDTNFSTTGLQEGAEKLYEEEEEEEEEPVFVLTDEWMEFFAKSEAKRRLDKQQAKKRGSK</sequence>
<evidence type="ECO:0000313" key="3">
    <source>
        <dbReference type="Proteomes" id="UP000283530"/>
    </source>
</evidence>
<keyword evidence="3" id="KW-1185">Reference proteome</keyword>
<gene>
    <name evidence="2" type="ORF">CKAN_00294400</name>
</gene>
<accession>A0A443N7Z1</accession>
<proteinExistence type="predicted"/>
<protein>
    <submittedName>
        <fullName evidence="2">SKI/DACH domain-containing protein 1-like protein</fullName>
    </submittedName>
</protein>
<name>A0A443N7Z1_9MAGN</name>
<dbReference type="OrthoDB" id="1939506at2759"/>
<evidence type="ECO:0000256" key="1">
    <source>
        <dbReference type="SAM" id="MobiDB-lite"/>
    </source>
</evidence>
<dbReference type="Proteomes" id="UP000283530">
    <property type="component" value="Unassembled WGS sequence"/>
</dbReference>
<reference evidence="2 3" key="1">
    <citation type="journal article" date="2019" name="Nat. Plants">
        <title>Stout camphor tree genome fills gaps in understanding of flowering plant genome evolution.</title>
        <authorList>
            <person name="Chaw S.M."/>
            <person name="Liu Y.C."/>
            <person name="Wu Y.W."/>
            <person name="Wang H.Y."/>
            <person name="Lin C.I."/>
            <person name="Wu C.S."/>
            <person name="Ke H.M."/>
            <person name="Chang L.Y."/>
            <person name="Hsu C.Y."/>
            <person name="Yang H.T."/>
            <person name="Sudianto E."/>
            <person name="Hsu M.H."/>
            <person name="Wu K.P."/>
            <person name="Wang L.N."/>
            <person name="Leebens-Mack J.H."/>
            <person name="Tsai I.J."/>
        </authorList>
    </citation>
    <scope>NUCLEOTIDE SEQUENCE [LARGE SCALE GENOMIC DNA]</scope>
    <source>
        <strain evidence="3">cv. Chaw 1501</strain>
        <tissue evidence="2">Young leaves</tissue>
    </source>
</reference>
<organism evidence="2 3">
    <name type="scientific">Cinnamomum micranthum f. kanehirae</name>
    <dbReference type="NCBI Taxonomy" id="337451"/>
    <lineage>
        <taxon>Eukaryota</taxon>
        <taxon>Viridiplantae</taxon>
        <taxon>Streptophyta</taxon>
        <taxon>Embryophyta</taxon>
        <taxon>Tracheophyta</taxon>
        <taxon>Spermatophyta</taxon>
        <taxon>Magnoliopsida</taxon>
        <taxon>Magnoliidae</taxon>
        <taxon>Laurales</taxon>
        <taxon>Lauraceae</taxon>
        <taxon>Cinnamomum</taxon>
    </lineage>
</organism>
<dbReference type="PANTHER" id="PTHR48235:SF1">
    <property type="entry name" value="OS01G0916700 PROTEIN"/>
    <property type="match status" value="1"/>
</dbReference>
<dbReference type="EMBL" id="QPKB01000001">
    <property type="protein sequence ID" value="RWR74608.1"/>
    <property type="molecule type" value="Genomic_DNA"/>
</dbReference>
<evidence type="ECO:0000313" key="2">
    <source>
        <dbReference type="EMBL" id="RWR74608.1"/>
    </source>
</evidence>
<feature type="region of interest" description="Disordered" evidence="1">
    <location>
        <begin position="64"/>
        <end position="106"/>
    </location>
</feature>
<dbReference type="PANTHER" id="PTHR48235">
    <property type="entry name" value="OS01G0916700 PROTEIN"/>
    <property type="match status" value="1"/>
</dbReference>
<comment type="caution">
    <text evidence="2">The sequence shown here is derived from an EMBL/GenBank/DDBJ whole genome shotgun (WGS) entry which is preliminary data.</text>
</comment>
<dbReference type="AlphaFoldDB" id="A0A443N7Z1"/>